<gene>
    <name evidence="2" type="ordered locus">Pro_0672</name>
</gene>
<protein>
    <submittedName>
        <fullName evidence="2">Uncharacterized membrane protein</fullName>
    </submittedName>
</protein>
<keyword evidence="3" id="KW-1185">Reference proteome</keyword>
<dbReference type="RefSeq" id="WP_011124824.1">
    <property type="nucleotide sequence ID" value="NC_005042.1"/>
</dbReference>
<accession>Q7VCR8</accession>
<evidence type="ECO:0000313" key="2">
    <source>
        <dbReference type="EMBL" id="AAP99716.1"/>
    </source>
</evidence>
<dbReference type="OrthoDB" id="539620at2"/>
<organism evidence="2 3">
    <name type="scientific">Prochlorococcus marinus (strain SARG / CCMP1375 / SS120)</name>
    <dbReference type="NCBI Taxonomy" id="167539"/>
    <lineage>
        <taxon>Bacteria</taxon>
        <taxon>Bacillati</taxon>
        <taxon>Cyanobacteriota</taxon>
        <taxon>Cyanophyceae</taxon>
        <taxon>Synechococcales</taxon>
        <taxon>Prochlorococcaceae</taxon>
        <taxon>Prochlorococcus</taxon>
    </lineage>
</organism>
<keyword evidence="1" id="KW-1133">Transmembrane helix</keyword>
<dbReference type="EnsemblBacteria" id="AAP99716">
    <property type="protein sequence ID" value="AAP99716"/>
    <property type="gene ID" value="Pro_0672"/>
</dbReference>
<sequence>MNFTKFLLIDCALVLIGLAWILILQFQKDQTSLVLNLNGNKKIDQRFTKFPSLDKLLELEKLSRQKGSGIELDSLIGLWKFVSVWKKGTDNEDKMSSSLLRLFSASLELKKQQVNEDLLKFDLSNSIQFGKLSIRFIGSGWLKGSQPLLPFFFERIELKLGEIILFSRALEIPNEKDSPFFALIGMGDHGEWLSARGRGGGLALWTKDDASK</sequence>
<feature type="transmembrane region" description="Helical" evidence="1">
    <location>
        <begin position="6"/>
        <end position="24"/>
    </location>
</feature>
<dbReference type="Proteomes" id="UP000001420">
    <property type="component" value="Chromosome"/>
</dbReference>
<evidence type="ECO:0000313" key="3">
    <source>
        <dbReference type="Proteomes" id="UP000001420"/>
    </source>
</evidence>
<reference evidence="2 3" key="1">
    <citation type="journal article" date="2003" name="Proc. Natl. Acad. Sci. U.S.A.">
        <title>Genome sequence of the cyanobacterium Prochlorococcus marinus SS120, a nearly minimal oxyphototrophic genome.</title>
        <authorList>
            <person name="Dufresne A."/>
            <person name="Salanoubat M."/>
            <person name="Partensky F."/>
            <person name="Artiguenave F."/>
            <person name="Axmann I.M."/>
            <person name="Barbe V."/>
            <person name="Duprat S."/>
            <person name="Galperin M.Y."/>
            <person name="Koonin E.V."/>
            <person name="Le Gall F."/>
            <person name="Makarova K.S."/>
            <person name="Ostrowski M."/>
            <person name="Oztas S."/>
            <person name="Robert C."/>
            <person name="Rogozin I.B."/>
            <person name="Scanlan D.J."/>
            <person name="Tandeau de Marsac N."/>
            <person name="Weissenbach J."/>
            <person name="Wincker P."/>
            <person name="Wolf Y.I."/>
            <person name="Hess W.R."/>
        </authorList>
    </citation>
    <scope>NUCLEOTIDE SEQUENCE [LARGE SCALE GENOMIC DNA]</scope>
    <source>
        <strain evidence="3">SARG / CCMP1375 / SS120</strain>
    </source>
</reference>
<dbReference type="AlphaFoldDB" id="Q7VCR8"/>
<dbReference type="HOGENOM" id="CLU_116257_0_0_3"/>
<dbReference type="KEGG" id="pma:Pro_0672"/>
<dbReference type="EMBL" id="AE017126">
    <property type="protein sequence ID" value="AAP99716.1"/>
    <property type="molecule type" value="Genomic_DNA"/>
</dbReference>
<dbReference type="PATRIC" id="fig|167539.5.peg.703"/>
<keyword evidence="1" id="KW-0472">Membrane</keyword>
<evidence type="ECO:0000256" key="1">
    <source>
        <dbReference type="SAM" id="Phobius"/>
    </source>
</evidence>
<keyword evidence="1" id="KW-0812">Transmembrane</keyword>
<dbReference type="eggNOG" id="ENOG502ZBZY">
    <property type="taxonomic scope" value="Bacteria"/>
</dbReference>
<name>Q7VCR8_PROMA</name>
<proteinExistence type="predicted"/>